<organism evidence="2 3">
    <name type="scientific">Entamoeba histolytica</name>
    <dbReference type="NCBI Taxonomy" id="5759"/>
    <lineage>
        <taxon>Eukaryota</taxon>
        <taxon>Amoebozoa</taxon>
        <taxon>Evosea</taxon>
        <taxon>Archamoebae</taxon>
        <taxon>Mastigamoebida</taxon>
        <taxon>Entamoebidae</taxon>
        <taxon>Entamoeba</taxon>
    </lineage>
</organism>
<dbReference type="InterPro" id="IPR000953">
    <property type="entry name" value="Chromo/chromo_shadow_dom"/>
</dbReference>
<dbReference type="InterPro" id="IPR023780">
    <property type="entry name" value="Chromo_domain"/>
</dbReference>
<dbReference type="SUPFAM" id="SSF54160">
    <property type="entry name" value="Chromo domain-like"/>
    <property type="match status" value="1"/>
</dbReference>
<evidence type="ECO:0000313" key="2">
    <source>
        <dbReference type="EMBL" id="GAT98055.1"/>
    </source>
</evidence>
<feature type="domain" description="Chromo" evidence="1">
    <location>
        <begin position="4"/>
        <end position="36"/>
    </location>
</feature>
<dbReference type="EMBL" id="BDEQ01000001">
    <property type="protein sequence ID" value="GAT98055.1"/>
    <property type="molecule type" value="Genomic_DNA"/>
</dbReference>
<comment type="caution">
    <text evidence="2">The sequence shown here is derived from an EMBL/GenBank/DDBJ whole genome shotgun (WGS) entry which is preliminary data.</text>
</comment>
<protein>
    <submittedName>
        <fullName evidence="2">Chromo domain protein</fullName>
    </submittedName>
</protein>
<dbReference type="Pfam" id="PF00385">
    <property type="entry name" value="Chromo"/>
    <property type="match status" value="1"/>
</dbReference>
<dbReference type="InterPro" id="IPR016197">
    <property type="entry name" value="Chromo-like_dom_sf"/>
</dbReference>
<dbReference type="Gene3D" id="2.40.50.40">
    <property type="match status" value="1"/>
</dbReference>
<gene>
    <name evidence="2" type="ORF">CL6EHI_c00139</name>
</gene>
<dbReference type="PROSITE" id="PS50013">
    <property type="entry name" value="CHROMO_2"/>
    <property type="match status" value="1"/>
</dbReference>
<dbReference type="AlphaFoldDB" id="A0A175JX73"/>
<evidence type="ECO:0000259" key="1">
    <source>
        <dbReference type="PROSITE" id="PS50013"/>
    </source>
</evidence>
<dbReference type="Proteomes" id="UP000078387">
    <property type="component" value="Unassembled WGS sequence"/>
</dbReference>
<reference evidence="2 3" key="1">
    <citation type="submission" date="2016-05" db="EMBL/GenBank/DDBJ databases">
        <title>First whole genome sequencing of Entamoeba histolytica HM1:IMSS-clone-6.</title>
        <authorList>
            <person name="Mukherjee Avik.K."/>
            <person name="Izumyama S."/>
            <person name="Nakada-Tsukui K."/>
            <person name="Nozaki T."/>
        </authorList>
    </citation>
    <scope>NUCLEOTIDE SEQUENCE [LARGE SCALE GENOMIC DNA]</scope>
    <source>
        <strain evidence="2 3">HM1:IMSS clone 6</strain>
    </source>
</reference>
<accession>A0A175JX73</accession>
<sequence length="114" mass="13488">MNFVFPEQIIKKKVDSEGNTKVLVKWKGLLPSENSWVSILDIPFRDIHQEIENTQLFRISKGLVIIKIIAETEYNNQKYILVEWNDRITTYVTISFLIEHFPFLLFEACCHTKK</sequence>
<evidence type="ECO:0000313" key="3">
    <source>
        <dbReference type="Proteomes" id="UP000078387"/>
    </source>
</evidence>
<name>A0A175JX73_ENTHI</name>
<proteinExistence type="predicted"/>